<dbReference type="PANTHER" id="PTHR19433">
    <property type="entry name" value="T-CELL RECEPTOR ALPHA CHAIN V REGION-RELATED"/>
    <property type="match status" value="1"/>
</dbReference>
<dbReference type="Gene3D" id="2.60.40.10">
    <property type="entry name" value="Immunoglobulins"/>
    <property type="match status" value="1"/>
</dbReference>
<dbReference type="SMART" id="SM00406">
    <property type="entry name" value="IGv"/>
    <property type="match status" value="1"/>
</dbReference>
<evidence type="ECO:0000256" key="6">
    <source>
        <dbReference type="ARBA" id="ARBA00023157"/>
    </source>
</evidence>
<keyword evidence="2" id="KW-1003">Cell membrane</keyword>
<comment type="caution">
    <text evidence="10">The sequence shown here is derived from an EMBL/GenBank/DDBJ whole genome shotgun (WGS) entry which is preliminary data.</text>
</comment>
<gene>
    <name evidence="10" type="ORF">NDU88_000020</name>
</gene>
<dbReference type="InterPro" id="IPR003599">
    <property type="entry name" value="Ig_sub"/>
</dbReference>
<dbReference type="Proteomes" id="UP001066276">
    <property type="component" value="Chromosome 2_1"/>
</dbReference>
<reference evidence="10" key="1">
    <citation type="journal article" date="2022" name="bioRxiv">
        <title>Sequencing and chromosome-scale assembly of the giantPleurodeles waltlgenome.</title>
        <authorList>
            <person name="Brown T."/>
            <person name="Elewa A."/>
            <person name="Iarovenko S."/>
            <person name="Subramanian E."/>
            <person name="Araus A.J."/>
            <person name="Petzold A."/>
            <person name="Susuki M."/>
            <person name="Suzuki K.-i.T."/>
            <person name="Hayashi T."/>
            <person name="Toyoda A."/>
            <person name="Oliveira C."/>
            <person name="Osipova E."/>
            <person name="Leigh N.D."/>
            <person name="Simon A."/>
            <person name="Yun M.H."/>
        </authorList>
    </citation>
    <scope>NUCLEOTIDE SEQUENCE</scope>
    <source>
        <strain evidence="10">20211129_DDA</strain>
        <tissue evidence="10">Liver</tissue>
    </source>
</reference>
<evidence type="ECO:0000256" key="1">
    <source>
        <dbReference type="ARBA" id="ARBA00004236"/>
    </source>
</evidence>
<keyword evidence="5" id="KW-0472">Membrane</keyword>
<dbReference type="InterPro" id="IPR052051">
    <property type="entry name" value="TCR_complex_component"/>
</dbReference>
<dbReference type="PROSITE" id="PS50835">
    <property type="entry name" value="IG_LIKE"/>
    <property type="match status" value="1"/>
</dbReference>
<dbReference type="GO" id="GO:0005886">
    <property type="term" value="C:plasma membrane"/>
    <property type="evidence" value="ECO:0007669"/>
    <property type="project" value="UniProtKB-SubCell"/>
</dbReference>
<dbReference type="InterPro" id="IPR007110">
    <property type="entry name" value="Ig-like_dom"/>
</dbReference>
<dbReference type="GO" id="GO:0009617">
    <property type="term" value="P:response to bacterium"/>
    <property type="evidence" value="ECO:0007669"/>
    <property type="project" value="TreeGrafter"/>
</dbReference>
<dbReference type="AlphaFoldDB" id="A0AAV7V3Y7"/>
<protein>
    <recommendedName>
        <fullName evidence="9">Ig-like domain-containing protein</fullName>
    </recommendedName>
</protein>
<keyword evidence="6" id="KW-1015">Disulfide bond</keyword>
<dbReference type="EMBL" id="JANPWB010000003">
    <property type="protein sequence ID" value="KAJ1196145.1"/>
    <property type="molecule type" value="Genomic_DNA"/>
</dbReference>
<dbReference type="Pfam" id="PF07686">
    <property type="entry name" value="V-set"/>
    <property type="match status" value="1"/>
</dbReference>
<organism evidence="10 11">
    <name type="scientific">Pleurodeles waltl</name>
    <name type="common">Iberian ribbed newt</name>
    <dbReference type="NCBI Taxonomy" id="8319"/>
    <lineage>
        <taxon>Eukaryota</taxon>
        <taxon>Metazoa</taxon>
        <taxon>Chordata</taxon>
        <taxon>Craniata</taxon>
        <taxon>Vertebrata</taxon>
        <taxon>Euteleostomi</taxon>
        <taxon>Amphibia</taxon>
        <taxon>Batrachia</taxon>
        <taxon>Caudata</taxon>
        <taxon>Salamandroidea</taxon>
        <taxon>Salamandridae</taxon>
        <taxon>Pleurodelinae</taxon>
        <taxon>Pleurodeles</taxon>
    </lineage>
</organism>
<comment type="subcellular location">
    <subcellularLocation>
        <location evidence="1">Cell membrane</location>
    </subcellularLocation>
</comment>
<feature type="chain" id="PRO_5043922282" description="Ig-like domain-containing protein" evidence="8">
    <location>
        <begin position="17"/>
        <end position="162"/>
    </location>
</feature>
<evidence type="ECO:0000256" key="7">
    <source>
        <dbReference type="ARBA" id="ARBA00023180"/>
    </source>
</evidence>
<keyword evidence="11" id="KW-1185">Reference proteome</keyword>
<name>A0AAV7V3Y7_PLEWA</name>
<evidence type="ECO:0000313" key="10">
    <source>
        <dbReference type="EMBL" id="KAJ1196145.1"/>
    </source>
</evidence>
<dbReference type="InterPro" id="IPR013783">
    <property type="entry name" value="Ig-like_fold"/>
</dbReference>
<dbReference type="GO" id="GO:0002376">
    <property type="term" value="P:immune system process"/>
    <property type="evidence" value="ECO:0007669"/>
    <property type="project" value="UniProtKB-KW"/>
</dbReference>
<proteinExistence type="predicted"/>
<accession>A0AAV7V3Y7</accession>
<evidence type="ECO:0000256" key="8">
    <source>
        <dbReference type="SAM" id="SignalP"/>
    </source>
</evidence>
<dbReference type="InterPro" id="IPR013106">
    <property type="entry name" value="Ig_V-set"/>
</dbReference>
<evidence type="ECO:0000256" key="2">
    <source>
        <dbReference type="ARBA" id="ARBA00022475"/>
    </source>
</evidence>
<dbReference type="PANTHER" id="PTHR19433:SF111">
    <property type="entry name" value="T CELL RECEPTOR ALPHA VARIABLE 4"/>
    <property type="match status" value="1"/>
</dbReference>
<evidence type="ECO:0000256" key="4">
    <source>
        <dbReference type="ARBA" id="ARBA00022859"/>
    </source>
</evidence>
<keyword evidence="7" id="KW-0325">Glycoprotein</keyword>
<evidence type="ECO:0000259" key="9">
    <source>
        <dbReference type="PROSITE" id="PS50835"/>
    </source>
</evidence>
<sequence length="162" mass="17832">MMCVRALLLAAVFVCAENSNQVLQPLGLEVTEGETAEVTCNHTFTTSDYLAWYQHRPRGFPKLLISGYSSPPDIERLSMFITKDRVSTTLKIRGAGVRDTAVYYCGVRDTVREERGNLNKKRCGEPETAAGVPPGCVPLAPSGGLTYIHIQQQANARWLCKA</sequence>
<evidence type="ECO:0000256" key="5">
    <source>
        <dbReference type="ARBA" id="ARBA00023136"/>
    </source>
</evidence>
<feature type="domain" description="Ig-like" evidence="9">
    <location>
        <begin position="29"/>
        <end position="119"/>
    </location>
</feature>
<keyword evidence="4" id="KW-0391">Immunity</keyword>
<feature type="signal peptide" evidence="8">
    <location>
        <begin position="1"/>
        <end position="16"/>
    </location>
</feature>
<evidence type="ECO:0000256" key="3">
    <source>
        <dbReference type="ARBA" id="ARBA00022729"/>
    </source>
</evidence>
<dbReference type="SMART" id="SM00409">
    <property type="entry name" value="IG"/>
    <property type="match status" value="1"/>
</dbReference>
<keyword evidence="3 8" id="KW-0732">Signal</keyword>
<dbReference type="SUPFAM" id="SSF48726">
    <property type="entry name" value="Immunoglobulin"/>
    <property type="match status" value="1"/>
</dbReference>
<evidence type="ECO:0000313" key="11">
    <source>
        <dbReference type="Proteomes" id="UP001066276"/>
    </source>
</evidence>
<dbReference type="InterPro" id="IPR036179">
    <property type="entry name" value="Ig-like_dom_sf"/>
</dbReference>